<dbReference type="KEGG" id="bfz:BAU07_16280"/>
<accession>A0A193GEI4</accession>
<dbReference type="SUPFAM" id="SSF53213">
    <property type="entry name" value="LigB-like"/>
    <property type="match status" value="1"/>
</dbReference>
<dbReference type="RefSeq" id="WP_066659581.1">
    <property type="nucleotide sequence ID" value="NZ_CBCSCL010000030.1"/>
</dbReference>
<dbReference type="InterPro" id="IPR004183">
    <property type="entry name" value="Xdiol_dOase_suB"/>
</dbReference>
<dbReference type="AlphaFoldDB" id="A0A193GEI4"/>
<dbReference type="EMBL" id="CP016172">
    <property type="protein sequence ID" value="ANN78457.1"/>
    <property type="molecule type" value="Genomic_DNA"/>
</dbReference>
<dbReference type="Proteomes" id="UP000091926">
    <property type="component" value="Chromosome"/>
</dbReference>
<sequence length="364" mass="40115">MNPSPQTGIVGVACVPHAPQFLSRPETEDLEQVERVRAAMAEAGERLRALRPDCIIMMSNDHGDHFVTHSVPAFCVHAAATADGMHKHRGTWTLDPSMGYGLVRTMEQEGFDLAYTLSARLPTAFTIPHEFMGFGREVPLTAIFVNAYVPPQPSALRCHAFGQGLARAVARMGRRAVLIASGGLSHYPGTAHYPHPDVDTDRQLYEQMRAGNLTALLALDDAALDRTGNLELRAPLIAAGAMGNRKPFISTFEPSWHHTYSVLAWDLTEAIGTAPLIYPALPPQRVPLVEALYRLRSDPDSARRYLADPQAWCDDYALAPDEREALLEMNPERLRDEFSIHALLTSGAATQLRILRERNPSSNP</sequence>
<keyword evidence="3" id="KW-1185">Reference proteome</keyword>
<dbReference type="Gene3D" id="3.40.830.10">
    <property type="entry name" value="LigB-like"/>
    <property type="match status" value="1"/>
</dbReference>
<organism evidence="2 3">
    <name type="scientific">Bordetella flabilis</name>
    <dbReference type="NCBI Taxonomy" id="463014"/>
    <lineage>
        <taxon>Bacteria</taxon>
        <taxon>Pseudomonadati</taxon>
        <taxon>Pseudomonadota</taxon>
        <taxon>Betaproteobacteria</taxon>
        <taxon>Burkholderiales</taxon>
        <taxon>Alcaligenaceae</taxon>
        <taxon>Bordetella</taxon>
    </lineage>
</organism>
<dbReference type="GO" id="GO:0008198">
    <property type="term" value="F:ferrous iron binding"/>
    <property type="evidence" value="ECO:0007669"/>
    <property type="project" value="InterPro"/>
</dbReference>
<evidence type="ECO:0000313" key="3">
    <source>
        <dbReference type="Proteomes" id="UP000091926"/>
    </source>
</evidence>
<dbReference type="GO" id="GO:0016702">
    <property type="term" value="F:oxidoreductase activity, acting on single donors with incorporation of molecular oxygen, incorporation of two atoms of oxygen"/>
    <property type="evidence" value="ECO:0007669"/>
    <property type="project" value="UniProtKB-ARBA"/>
</dbReference>
<dbReference type="Pfam" id="PF02900">
    <property type="entry name" value="LigB"/>
    <property type="match status" value="1"/>
</dbReference>
<feature type="domain" description="Extradiol ring-cleavage dioxygenase class III enzyme subunit B" evidence="1">
    <location>
        <begin position="12"/>
        <end position="246"/>
    </location>
</feature>
<evidence type="ECO:0000259" key="1">
    <source>
        <dbReference type="Pfam" id="PF02900"/>
    </source>
</evidence>
<name>A0A193GEI4_9BORD</name>
<reference evidence="2 3" key="1">
    <citation type="submission" date="2016-06" db="EMBL/GenBank/DDBJ databases">
        <title>Complete genome sequences of Bordetella bronchialis and Bordetella flabilis.</title>
        <authorList>
            <person name="LiPuma J.J."/>
            <person name="Spilker T."/>
        </authorList>
    </citation>
    <scope>NUCLEOTIDE SEQUENCE [LARGE SCALE GENOMIC DNA]</scope>
    <source>
        <strain evidence="2 3">AU10664</strain>
    </source>
</reference>
<evidence type="ECO:0000313" key="2">
    <source>
        <dbReference type="EMBL" id="ANN78457.1"/>
    </source>
</evidence>
<gene>
    <name evidence="2" type="ORF">BAU07_16280</name>
</gene>
<protein>
    <recommendedName>
        <fullName evidence="1">Extradiol ring-cleavage dioxygenase class III enzyme subunit B domain-containing protein</fullName>
    </recommendedName>
</protein>
<proteinExistence type="predicted"/>
<dbReference type="STRING" id="463014.BAU07_16280"/>